<proteinExistence type="predicted"/>
<dbReference type="OrthoDB" id="201504at2759"/>
<feature type="transmembrane region" description="Helical" evidence="1">
    <location>
        <begin position="53"/>
        <end position="71"/>
    </location>
</feature>
<sequence>MSVVRQLAGTVLGLSLIAAIAVPTDLTLYAAVAVGINWFIGLVHAIPFKTERFFDLTGTLTFFTVAVVVGLHTTSLHPTGIAFYRSVTTSLMVVIWTVRLGSFLYSRIHGDGGIDSRFVEIRHLPLRFFSTWTIQAAWVFISISPILLLQTQSSQANVLTTTDVVGTALYLVGLIVEVVADAQKTVFRANVANKDSFISTGLWAYSRHPNYCGEITLWVGIAIVCVPQLPTVALQLTGCISPLFVFLLLNFVSGIPLLEKKANAKWGDDATYQAYKARTSELMLWFPKTNASVDPVKVKSTDYGTTPIHTK</sequence>
<feature type="transmembrane region" description="Helical" evidence="1">
    <location>
        <begin position="28"/>
        <end position="46"/>
    </location>
</feature>
<dbReference type="PANTHER" id="PTHR32251">
    <property type="entry name" value="3-OXO-5-ALPHA-STEROID 4-DEHYDROGENASE"/>
    <property type="match status" value="1"/>
</dbReference>
<reference evidence="2" key="2">
    <citation type="submission" date="2019-06" db="EMBL/GenBank/DDBJ databases">
        <title>Genomics analysis of Aphanomyces spp. identifies a new class of oomycete effector associated with host adaptation.</title>
        <authorList>
            <person name="Gaulin E."/>
        </authorList>
    </citation>
    <scope>NUCLEOTIDE SEQUENCE</scope>
    <source>
        <strain evidence="2">CBS 578.67</strain>
    </source>
</reference>
<feature type="transmembrane region" description="Helical" evidence="1">
    <location>
        <begin position="215"/>
        <end position="234"/>
    </location>
</feature>
<feature type="transmembrane region" description="Helical" evidence="1">
    <location>
        <begin position="160"/>
        <end position="180"/>
    </location>
</feature>
<keyword evidence="4" id="KW-1185">Reference proteome</keyword>
<dbReference type="EMBL" id="CAADRA010005241">
    <property type="protein sequence ID" value="VFT87479.1"/>
    <property type="molecule type" value="Genomic_DNA"/>
</dbReference>
<dbReference type="EMBL" id="VJMH01005220">
    <property type="protein sequence ID" value="KAF0698784.1"/>
    <property type="molecule type" value="Genomic_DNA"/>
</dbReference>
<dbReference type="Gene3D" id="1.20.120.1630">
    <property type="match status" value="1"/>
</dbReference>
<organism evidence="3 4">
    <name type="scientific">Aphanomyces stellatus</name>
    <dbReference type="NCBI Taxonomy" id="120398"/>
    <lineage>
        <taxon>Eukaryota</taxon>
        <taxon>Sar</taxon>
        <taxon>Stramenopiles</taxon>
        <taxon>Oomycota</taxon>
        <taxon>Saprolegniomycetes</taxon>
        <taxon>Saprolegniales</taxon>
        <taxon>Verrucalvaceae</taxon>
        <taxon>Aphanomyces</taxon>
    </lineage>
</organism>
<accession>A0A485KQT5</accession>
<dbReference type="Pfam" id="PF06966">
    <property type="entry name" value="DUF1295"/>
    <property type="match status" value="1"/>
</dbReference>
<evidence type="ECO:0000313" key="4">
    <source>
        <dbReference type="Proteomes" id="UP000332933"/>
    </source>
</evidence>
<name>A0A485KQT5_9STRA</name>
<dbReference type="AlphaFoldDB" id="A0A485KQT5"/>
<keyword evidence="1" id="KW-1133">Transmembrane helix</keyword>
<gene>
    <name evidence="3" type="primary">Aste57867_10607</name>
    <name evidence="2" type="ORF">As57867_010567</name>
    <name evidence="3" type="ORF">ASTE57867_10607</name>
</gene>
<reference evidence="3 4" key="1">
    <citation type="submission" date="2019-03" db="EMBL/GenBank/DDBJ databases">
        <authorList>
            <person name="Gaulin E."/>
            <person name="Dumas B."/>
        </authorList>
    </citation>
    <scope>NUCLEOTIDE SEQUENCE [LARGE SCALE GENOMIC DNA]</scope>
    <source>
        <strain evidence="3">CBS 568.67</strain>
    </source>
</reference>
<dbReference type="Proteomes" id="UP000332933">
    <property type="component" value="Unassembled WGS sequence"/>
</dbReference>
<feature type="transmembrane region" description="Helical" evidence="1">
    <location>
        <begin position="126"/>
        <end position="148"/>
    </location>
</feature>
<evidence type="ECO:0000313" key="3">
    <source>
        <dbReference type="EMBL" id="VFT87479.1"/>
    </source>
</evidence>
<keyword evidence="1" id="KW-0812">Transmembrane</keyword>
<dbReference type="InterPro" id="IPR010721">
    <property type="entry name" value="UstE-like"/>
</dbReference>
<protein>
    <submittedName>
        <fullName evidence="3">Aste57867_10607 protein</fullName>
    </submittedName>
</protein>
<evidence type="ECO:0000313" key="2">
    <source>
        <dbReference type="EMBL" id="KAF0698784.1"/>
    </source>
</evidence>
<feature type="transmembrane region" description="Helical" evidence="1">
    <location>
        <begin position="83"/>
        <end position="105"/>
    </location>
</feature>
<dbReference type="PROSITE" id="PS50244">
    <property type="entry name" value="S5A_REDUCTASE"/>
    <property type="match status" value="1"/>
</dbReference>
<keyword evidence="1" id="KW-0472">Membrane</keyword>
<dbReference type="GO" id="GO:0016020">
    <property type="term" value="C:membrane"/>
    <property type="evidence" value="ECO:0007669"/>
    <property type="project" value="TreeGrafter"/>
</dbReference>
<evidence type="ECO:0000256" key="1">
    <source>
        <dbReference type="SAM" id="Phobius"/>
    </source>
</evidence>
<feature type="transmembrane region" description="Helical" evidence="1">
    <location>
        <begin position="240"/>
        <end position="258"/>
    </location>
</feature>
<dbReference type="PANTHER" id="PTHR32251:SF17">
    <property type="entry name" value="STEROID 5-ALPHA REDUCTASE C-TERMINAL DOMAIN-CONTAINING PROTEIN"/>
    <property type="match status" value="1"/>
</dbReference>